<dbReference type="SUPFAM" id="SSF56024">
    <property type="entry name" value="Phospholipase D/nuclease"/>
    <property type="match status" value="2"/>
</dbReference>
<dbReference type="CDD" id="cd09127">
    <property type="entry name" value="PLDc_unchar1_1"/>
    <property type="match status" value="1"/>
</dbReference>
<dbReference type="InterPro" id="IPR025202">
    <property type="entry name" value="PLD-like_dom"/>
</dbReference>
<feature type="transmembrane region" description="Helical" evidence="4">
    <location>
        <begin position="529"/>
        <end position="547"/>
    </location>
</feature>
<keyword evidence="7" id="KW-1185">Reference proteome</keyword>
<keyword evidence="4" id="KW-1133">Transmembrane helix</keyword>
<name>A0A7K4HPM2_9EURY</name>
<evidence type="ECO:0000256" key="2">
    <source>
        <dbReference type="ARBA" id="ARBA00022963"/>
    </source>
</evidence>
<evidence type="ECO:0000256" key="3">
    <source>
        <dbReference type="ARBA" id="ARBA00023098"/>
    </source>
</evidence>
<feature type="domain" description="PLD phosphodiesterase" evidence="5">
    <location>
        <begin position="462"/>
        <end position="489"/>
    </location>
</feature>
<dbReference type="SMART" id="SM00155">
    <property type="entry name" value="PLDc"/>
    <property type="match status" value="2"/>
</dbReference>
<dbReference type="Gene3D" id="3.30.870.10">
    <property type="entry name" value="Endonuclease Chain A"/>
    <property type="match status" value="2"/>
</dbReference>
<feature type="domain" description="PLD phosphodiesterase" evidence="5">
    <location>
        <begin position="265"/>
        <end position="292"/>
    </location>
</feature>
<dbReference type="InterPro" id="IPR001736">
    <property type="entry name" value="PLipase_D/transphosphatidylase"/>
</dbReference>
<evidence type="ECO:0000313" key="7">
    <source>
        <dbReference type="Proteomes" id="UP000570823"/>
    </source>
</evidence>
<dbReference type="EMBL" id="JABXWR010000001">
    <property type="protein sequence ID" value="NVO66788.1"/>
    <property type="molecule type" value="Genomic_DNA"/>
</dbReference>
<evidence type="ECO:0000313" key="6">
    <source>
        <dbReference type="EMBL" id="NVO66788.1"/>
    </source>
</evidence>
<dbReference type="Proteomes" id="UP000570823">
    <property type="component" value="Unassembled WGS sequence"/>
</dbReference>
<keyword evidence="3" id="KW-0443">Lipid metabolism</keyword>
<dbReference type="Pfam" id="PF13091">
    <property type="entry name" value="PLDc_2"/>
    <property type="match status" value="2"/>
</dbReference>
<keyword evidence="1" id="KW-0378">Hydrolase</keyword>
<protein>
    <submittedName>
        <fullName evidence="6">Phospholipase</fullName>
    </submittedName>
</protein>
<reference evidence="6 7" key="1">
    <citation type="submission" date="2020-06" db="EMBL/GenBank/DDBJ databases">
        <title>Methanofollis fontis sp. nov., a methanogen isolated from marine sediments near a cold seep at Four-Way Closure Ridge offshore southwestern Taiwan.</title>
        <authorList>
            <person name="Chen S.-C."/>
            <person name="Teng N.-H."/>
            <person name="Lin Y.-S."/>
            <person name="Lai M.-C."/>
            <person name="Chen H.-H."/>
            <person name="Wang C.-C."/>
        </authorList>
    </citation>
    <scope>NUCLEOTIDE SEQUENCE [LARGE SCALE GENOMIC DNA]</scope>
    <source>
        <strain evidence="6 7">DSM 2702</strain>
    </source>
</reference>
<accession>A0A7K4HPM2</accession>
<dbReference type="PANTHER" id="PTHR43856:SF1">
    <property type="entry name" value="MITOCHONDRIAL CARDIOLIPIN HYDROLASE"/>
    <property type="match status" value="1"/>
</dbReference>
<dbReference type="GO" id="GO:0016891">
    <property type="term" value="F:RNA endonuclease activity producing 5'-phosphomonoesters, hydrolytic mechanism"/>
    <property type="evidence" value="ECO:0007669"/>
    <property type="project" value="TreeGrafter"/>
</dbReference>
<dbReference type="PANTHER" id="PTHR43856">
    <property type="entry name" value="CARDIOLIPIN HYDROLASE"/>
    <property type="match status" value="1"/>
</dbReference>
<comment type="caution">
    <text evidence="6">The sequence shown here is derived from an EMBL/GenBank/DDBJ whole genome shotgun (WGS) entry which is preliminary data.</text>
</comment>
<evidence type="ECO:0000256" key="1">
    <source>
        <dbReference type="ARBA" id="ARBA00022801"/>
    </source>
</evidence>
<keyword evidence="4" id="KW-0812">Transmembrane</keyword>
<gene>
    <name evidence="6" type="ORF">HWN36_05555</name>
</gene>
<dbReference type="PROSITE" id="PS50035">
    <property type="entry name" value="PLD"/>
    <property type="match status" value="2"/>
</dbReference>
<keyword evidence="2" id="KW-0442">Lipid degradation</keyword>
<dbReference type="OrthoDB" id="31343at2157"/>
<dbReference type="InterPro" id="IPR051406">
    <property type="entry name" value="PLD_domain"/>
</dbReference>
<dbReference type="CDD" id="cd09128">
    <property type="entry name" value="PLDc_unchar1_2"/>
    <property type="match status" value="1"/>
</dbReference>
<dbReference type="GO" id="GO:0016042">
    <property type="term" value="P:lipid catabolic process"/>
    <property type="evidence" value="ECO:0007669"/>
    <property type="project" value="UniProtKB-KW"/>
</dbReference>
<keyword evidence="4" id="KW-0472">Membrane</keyword>
<evidence type="ECO:0000259" key="5">
    <source>
        <dbReference type="PROSITE" id="PS50035"/>
    </source>
</evidence>
<dbReference type="AlphaFoldDB" id="A0A7K4HPM2"/>
<organism evidence="6 7">
    <name type="scientific">Methanofollis tationis</name>
    <dbReference type="NCBI Taxonomy" id="81417"/>
    <lineage>
        <taxon>Archaea</taxon>
        <taxon>Methanobacteriati</taxon>
        <taxon>Methanobacteriota</taxon>
        <taxon>Stenosarchaea group</taxon>
        <taxon>Methanomicrobia</taxon>
        <taxon>Methanomicrobiales</taxon>
        <taxon>Methanomicrobiaceae</taxon>
        <taxon>Methanofollis</taxon>
    </lineage>
</organism>
<proteinExistence type="predicted"/>
<sequence>MPRPCLLVLLVFLLALPAGAFEIVEFCPDPYLSGDPDEYFVLEGAGPLDGVTVTDGEGSVRFPAGAVSPGRVVVARDAAAYARVHGLPPDYEIAGSDPAVPDMTALGDLRMANDGDSLVLMAGRTVVQEVRWPEDVAARQGQVHFLRDGVWDPHPRMIGQSDFAPATYEGVTVTLFVSPDCSYEVFSGAIGSARQSIDANVYEFTHPGIARMLVEAAGRGVAVAVLLEGGPVGGISAEEKAVVSYLTGNGIPVRVMTTQGDAHARYRFDHAKYLVIDGASVLVTSENFKESGVPETGLKGNRGWGAWVQDARVAGYFSAVYETDSTGGDIGPAPSGGAPCETGRSAYDPVFAPLTVEGAAVTPVLSPETSDLVLALIAGAEERLLIEQAYITNSTGGGPNRFLAEAINASRRGVAVRVILDSSWFNVEGENDNDEQAAWINALARSESLPVEARCIDLAAADLEKVHTKGVVVDNRSVLISSINWNDNSPDFNREAGVIVVHPDAARYFAAAFDADWNAGGEGGNGADVRLVCAALIVLAFALLYAVRKIRR</sequence>
<evidence type="ECO:0000256" key="4">
    <source>
        <dbReference type="SAM" id="Phobius"/>
    </source>
</evidence>